<comment type="similarity">
    <text evidence="1">Belongs to the flavin monoamine oxidase family.</text>
</comment>
<sequence>MLVVGAGLAGLTAAHALTAAGLDVTVLEARDRVGGRTYTVREGFADGQHGDLGGELVTIDYRALTALCAAVGVEVSDEVWYERPQARPGETPLEGYLSDGRIIVDGQVLTGGRFAAVDDEIRVALRDTPPAGHEVIEQWTRRAGLSGVARRALAGIARMPVQYDLVHIDAHYLTDAHVGNVRRIVGGSQQLANALARDLRVRLEAPVLCVRQSGGHVRVELENGEQLTADRVVVAIPPFVLPTIGFDPPLPASLIGALTSMQRSRGGKVIAQYAEGDAVRAALSHAVFSDGPLNTAWVSNPYVTSGPAVVSGFFSGADRAVLESEETALAFLDELVGVAVGGPVTRIAQHSKNWTADRYAFAMGVMYNQATRDSLVAQLATPERRVHFAGDFTDLELSGTMEGAVRSGHRVADEILREPTRIPLTEINTRMVRK</sequence>
<dbReference type="InterPro" id="IPR002937">
    <property type="entry name" value="Amino_oxidase"/>
</dbReference>
<evidence type="ECO:0000259" key="2">
    <source>
        <dbReference type="Pfam" id="PF01593"/>
    </source>
</evidence>
<feature type="domain" description="Amine oxidase" evidence="2">
    <location>
        <begin position="8"/>
        <end position="416"/>
    </location>
</feature>
<dbReference type="PANTHER" id="PTHR43563">
    <property type="entry name" value="AMINE OXIDASE"/>
    <property type="match status" value="1"/>
</dbReference>
<organism evidence="3 4">
    <name type="scientific">Nocardioides panacihumi</name>
    <dbReference type="NCBI Taxonomy" id="400774"/>
    <lineage>
        <taxon>Bacteria</taxon>
        <taxon>Bacillati</taxon>
        <taxon>Actinomycetota</taxon>
        <taxon>Actinomycetes</taxon>
        <taxon>Propionibacteriales</taxon>
        <taxon>Nocardioidaceae</taxon>
        <taxon>Nocardioides</taxon>
    </lineage>
</organism>
<dbReference type="InterPro" id="IPR036188">
    <property type="entry name" value="FAD/NAD-bd_sf"/>
</dbReference>
<gene>
    <name evidence="3" type="ORF">GCM10009798_05230</name>
</gene>
<dbReference type="EMBL" id="BAAAPB010000001">
    <property type="protein sequence ID" value="GAA1948968.1"/>
    <property type="molecule type" value="Genomic_DNA"/>
</dbReference>
<comment type="caution">
    <text evidence="3">The sequence shown here is derived from an EMBL/GenBank/DDBJ whole genome shotgun (WGS) entry which is preliminary data.</text>
</comment>
<proteinExistence type="inferred from homology"/>
<accession>A0ABN2QEJ8</accession>
<dbReference type="Pfam" id="PF01593">
    <property type="entry name" value="Amino_oxidase"/>
    <property type="match status" value="1"/>
</dbReference>
<reference evidence="3 4" key="1">
    <citation type="journal article" date="2019" name="Int. J. Syst. Evol. Microbiol.">
        <title>The Global Catalogue of Microorganisms (GCM) 10K type strain sequencing project: providing services to taxonomists for standard genome sequencing and annotation.</title>
        <authorList>
            <consortium name="The Broad Institute Genomics Platform"/>
            <consortium name="The Broad Institute Genome Sequencing Center for Infectious Disease"/>
            <person name="Wu L."/>
            <person name="Ma J."/>
        </authorList>
    </citation>
    <scope>NUCLEOTIDE SEQUENCE [LARGE SCALE GENOMIC DNA]</scope>
    <source>
        <strain evidence="3 4">JCM 15309</strain>
    </source>
</reference>
<protein>
    <submittedName>
        <fullName evidence="3">Flavin monoamine oxidase family protein</fullName>
    </submittedName>
</protein>
<evidence type="ECO:0000313" key="4">
    <source>
        <dbReference type="Proteomes" id="UP001500571"/>
    </source>
</evidence>
<dbReference type="SUPFAM" id="SSF51905">
    <property type="entry name" value="FAD/NAD(P)-binding domain"/>
    <property type="match status" value="1"/>
</dbReference>
<name>A0ABN2QEJ8_9ACTN</name>
<dbReference type="Gene3D" id="3.50.50.60">
    <property type="entry name" value="FAD/NAD(P)-binding domain"/>
    <property type="match status" value="1"/>
</dbReference>
<dbReference type="PANTHER" id="PTHR43563:SF1">
    <property type="entry name" value="AMINE OXIDASE [FLAVIN-CONTAINING] B"/>
    <property type="match status" value="1"/>
</dbReference>
<evidence type="ECO:0000313" key="3">
    <source>
        <dbReference type="EMBL" id="GAA1948968.1"/>
    </source>
</evidence>
<dbReference type="Proteomes" id="UP001500571">
    <property type="component" value="Unassembled WGS sequence"/>
</dbReference>
<evidence type="ECO:0000256" key="1">
    <source>
        <dbReference type="ARBA" id="ARBA00005995"/>
    </source>
</evidence>
<dbReference type="InterPro" id="IPR050703">
    <property type="entry name" value="Flavin_MAO"/>
</dbReference>
<keyword evidence="4" id="KW-1185">Reference proteome</keyword>